<evidence type="ECO:0000313" key="9">
    <source>
        <dbReference type="Proteomes" id="UP000215316"/>
    </source>
</evidence>
<dbReference type="Proteomes" id="UP000215316">
    <property type="component" value="Unassembled WGS sequence"/>
</dbReference>
<evidence type="ECO:0000256" key="5">
    <source>
        <dbReference type="SAM" id="MobiDB-lite"/>
    </source>
</evidence>
<proteinExistence type="inferred from homology"/>
<keyword evidence="3" id="KW-0813">Transport</keyword>
<gene>
    <name evidence="8" type="ORF">B5P24_03535</name>
</gene>
<organism evidence="8 9">
    <name type="scientific">Clavibacter tessellarius</name>
    <dbReference type="NCBI Taxonomy" id="31965"/>
    <lineage>
        <taxon>Bacteria</taxon>
        <taxon>Bacillati</taxon>
        <taxon>Actinomycetota</taxon>
        <taxon>Actinomycetes</taxon>
        <taxon>Micrococcales</taxon>
        <taxon>Microbacteriaceae</taxon>
        <taxon>Clavibacter</taxon>
    </lineage>
</organism>
<dbReference type="Gene3D" id="3.40.50.1980">
    <property type="entry name" value="Nitrogenase molybdenum iron protein domain"/>
    <property type="match status" value="2"/>
</dbReference>
<comment type="similarity">
    <text evidence="2">Belongs to the bacterial solute-binding protein 8 family.</text>
</comment>
<comment type="caution">
    <text evidence="8">The sequence shown here is derived from an EMBL/GenBank/DDBJ whole genome shotgun (WGS) entry which is preliminary data.</text>
</comment>
<accession>A0A225CK79</accession>
<dbReference type="InterPro" id="IPR051313">
    <property type="entry name" value="Bact_iron-sidero_bind"/>
</dbReference>
<dbReference type="PANTHER" id="PTHR30532:SF25">
    <property type="entry name" value="IRON(III) DICITRATE-BINDING PERIPLASMIC PROTEIN"/>
    <property type="match status" value="1"/>
</dbReference>
<evidence type="ECO:0000313" key="8">
    <source>
        <dbReference type="EMBL" id="OQJ62152.1"/>
    </source>
</evidence>
<evidence type="ECO:0000259" key="7">
    <source>
        <dbReference type="PROSITE" id="PS50983"/>
    </source>
</evidence>
<evidence type="ECO:0000256" key="3">
    <source>
        <dbReference type="ARBA" id="ARBA00022448"/>
    </source>
</evidence>
<reference evidence="8" key="1">
    <citation type="submission" date="2017-08" db="EMBL/GenBank/DDBJ databases">
        <title>Genomes of multiple Clavibacter strains from different subspecies.</title>
        <authorList>
            <person name="Yuan X.-K."/>
            <person name="Li X.-S."/>
            <person name="Nie J."/>
            <person name="De Boer S.H."/>
        </authorList>
    </citation>
    <scope>NUCLEOTIDE SEQUENCE [LARGE SCALE GENOMIC DNA]</scope>
    <source>
        <strain evidence="8">ATCC 33566</strain>
    </source>
</reference>
<evidence type="ECO:0000256" key="1">
    <source>
        <dbReference type="ARBA" id="ARBA00004196"/>
    </source>
</evidence>
<dbReference type="PROSITE" id="PS50983">
    <property type="entry name" value="FE_B12_PBP"/>
    <property type="match status" value="1"/>
</dbReference>
<dbReference type="GO" id="GO:0030288">
    <property type="term" value="C:outer membrane-bounded periplasmic space"/>
    <property type="evidence" value="ECO:0007669"/>
    <property type="project" value="TreeGrafter"/>
</dbReference>
<evidence type="ECO:0000256" key="6">
    <source>
        <dbReference type="SAM" id="SignalP"/>
    </source>
</evidence>
<evidence type="ECO:0000256" key="4">
    <source>
        <dbReference type="ARBA" id="ARBA00022729"/>
    </source>
</evidence>
<feature type="compositionally biased region" description="Low complexity" evidence="5">
    <location>
        <begin position="48"/>
        <end position="64"/>
    </location>
</feature>
<dbReference type="PANTHER" id="PTHR30532">
    <property type="entry name" value="IRON III DICITRATE-BINDING PERIPLASMIC PROTEIN"/>
    <property type="match status" value="1"/>
</dbReference>
<feature type="region of interest" description="Disordered" evidence="5">
    <location>
        <begin position="48"/>
        <end position="82"/>
    </location>
</feature>
<feature type="region of interest" description="Disordered" evidence="5">
    <location>
        <begin position="1"/>
        <end position="20"/>
    </location>
</feature>
<evidence type="ECO:0000256" key="2">
    <source>
        <dbReference type="ARBA" id="ARBA00008814"/>
    </source>
</evidence>
<feature type="domain" description="Fe/B12 periplasmic-binding" evidence="7">
    <location>
        <begin position="103"/>
        <end position="362"/>
    </location>
</feature>
<keyword evidence="4 6" id="KW-0732">Signal</keyword>
<dbReference type="AlphaFoldDB" id="A0A225CK79"/>
<name>A0A225CK79_9MICO</name>
<dbReference type="SUPFAM" id="SSF53807">
    <property type="entry name" value="Helical backbone' metal receptor"/>
    <property type="match status" value="1"/>
</dbReference>
<sequence length="362" mass="36177">MIPSPPRAARPASRRRAGRARRPLGGLALAAAALVSLAACSGAGAASGSGPDAAAAPAGSPDGAYTTPRTMPAGKGSGQPDGVFPRTVAHFAGSTTIPAAPTRVVVISTGQADALLTLGVVPVASTAADGADLVPAYLSKAFPEDAAALGAMTSVGNRIAPDVESVAAAKPDLILMNTAGKDAASLYASLSAIAPTVATQGTGLHWKEDMLLLADAVGRTAQAADWLDSYQSDAAAYGATVPDGTTVSFVRSSADRLRVFGVASFAGSVAEDAALARPESQGFTDETSQDISEEQLDLADGGHVFAGVQGGDDTALTGLPLWPTLQAVSDDAVTFVDDDVFYLNTGPTAARAVLDAMEAALS</sequence>
<feature type="signal peptide" evidence="6">
    <location>
        <begin position="1"/>
        <end position="38"/>
    </location>
</feature>
<comment type="subcellular location">
    <subcellularLocation>
        <location evidence="1">Cell envelope</location>
    </subcellularLocation>
</comment>
<dbReference type="GO" id="GO:1901678">
    <property type="term" value="P:iron coordination entity transport"/>
    <property type="evidence" value="ECO:0007669"/>
    <property type="project" value="UniProtKB-ARBA"/>
</dbReference>
<dbReference type="EMBL" id="MZMQ01000001">
    <property type="protein sequence ID" value="OQJ62152.1"/>
    <property type="molecule type" value="Genomic_DNA"/>
</dbReference>
<dbReference type="Pfam" id="PF01497">
    <property type="entry name" value="Peripla_BP_2"/>
    <property type="match status" value="1"/>
</dbReference>
<feature type="chain" id="PRO_5039493655" evidence="6">
    <location>
        <begin position="39"/>
        <end position="362"/>
    </location>
</feature>
<dbReference type="RefSeq" id="WP_210433014.1">
    <property type="nucleotide sequence ID" value="NZ_CP040788.1"/>
</dbReference>
<dbReference type="CDD" id="cd01146">
    <property type="entry name" value="FhuD"/>
    <property type="match status" value="1"/>
</dbReference>
<protein>
    <submittedName>
        <fullName evidence="8">Iron-siderophore ABC transporter substrate-binding protein</fullName>
    </submittedName>
</protein>
<dbReference type="InterPro" id="IPR002491">
    <property type="entry name" value="ABC_transptr_periplasmic_BD"/>
</dbReference>
<keyword evidence="9" id="KW-1185">Reference proteome</keyword>